<dbReference type="SUPFAM" id="SSF89550">
    <property type="entry name" value="PHP domain-like"/>
    <property type="match status" value="1"/>
</dbReference>
<evidence type="ECO:0000259" key="9">
    <source>
        <dbReference type="Pfam" id="PF02811"/>
    </source>
</evidence>
<dbReference type="Gene3D" id="3.20.20.140">
    <property type="entry name" value="Metal-dependent hydrolases"/>
    <property type="match status" value="1"/>
</dbReference>
<keyword evidence="4 8" id="KW-0028">Amino-acid biosynthesis</keyword>
<organism evidence="10 11">
    <name type="scientific">Streptosporangium saharense</name>
    <dbReference type="NCBI Taxonomy" id="1706840"/>
    <lineage>
        <taxon>Bacteria</taxon>
        <taxon>Bacillati</taxon>
        <taxon>Actinomycetota</taxon>
        <taxon>Actinomycetes</taxon>
        <taxon>Streptosporangiales</taxon>
        <taxon>Streptosporangiaceae</taxon>
        <taxon>Streptosporangium</taxon>
    </lineage>
</organism>
<evidence type="ECO:0000256" key="3">
    <source>
        <dbReference type="ARBA" id="ARBA00013085"/>
    </source>
</evidence>
<keyword evidence="5 8" id="KW-0378">Hydrolase</keyword>
<evidence type="ECO:0000313" key="11">
    <source>
        <dbReference type="Proteomes" id="UP000552644"/>
    </source>
</evidence>
<dbReference type="PANTHER" id="PTHR21039">
    <property type="entry name" value="HISTIDINOL PHOSPHATASE-RELATED"/>
    <property type="match status" value="1"/>
</dbReference>
<dbReference type="Pfam" id="PF02811">
    <property type="entry name" value="PHP"/>
    <property type="match status" value="1"/>
</dbReference>
<comment type="catalytic activity">
    <reaction evidence="7 8">
        <text>L-histidinol phosphate + H2O = L-histidinol + phosphate</text>
        <dbReference type="Rhea" id="RHEA:14465"/>
        <dbReference type="ChEBI" id="CHEBI:15377"/>
        <dbReference type="ChEBI" id="CHEBI:43474"/>
        <dbReference type="ChEBI" id="CHEBI:57699"/>
        <dbReference type="ChEBI" id="CHEBI:57980"/>
        <dbReference type="EC" id="3.1.3.15"/>
    </reaction>
</comment>
<dbReference type="EMBL" id="JACHJP010000002">
    <property type="protein sequence ID" value="MBB4914829.1"/>
    <property type="molecule type" value="Genomic_DNA"/>
</dbReference>
<dbReference type="UniPathway" id="UPA00031">
    <property type="reaction ID" value="UER00013"/>
</dbReference>
<gene>
    <name evidence="10" type="ORF">FHS44_001914</name>
</gene>
<dbReference type="InterPro" id="IPR004013">
    <property type="entry name" value="PHP_dom"/>
</dbReference>
<name>A0A7W7QJR3_9ACTN</name>
<evidence type="ECO:0000256" key="6">
    <source>
        <dbReference type="ARBA" id="ARBA00023102"/>
    </source>
</evidence>
<dbReference type="EC" id="3.1.3.15" evidence="3 8"/>
<accession>A0A7W7QJR3</accession>
<comment type="similarity">
    <text evidence="2 8">Belongs to the PHP hydrolase family. HisK subfamily.</text>
</comment>
<protein>
    <recommendedName>
        <fullName evidence="3 8">Histidinol-phosphatase</fullName>
        <shortName evidence="8">HolPase</shortName>
        <ecNumber evidence="3 8">3.1.3.15</ecNumber>
    </recommendedName>
</protein>
<keyword evidence="6 8" id="KW-0368">Histidine biosynthesis</keyword>
<proteinExistence type="inferred from homology"/>
<comment type="caution">
    <text evidence="10">The sequence shown here is derived from an EMBL/GenBank/DDBJ whole genome shotgun (WGS) entry which is preliminary data.</text>
</comment>
<dbReference type="GO" id="GO:0004401">
    <property type="term" value="F:histidinol-phosphatase activity"/>
    <property type="evidence" value="ECO:0007669"/>
    <property type="project" value="UniProtKB-UniRule"/>
</dbReference>
<evidence type="ECO:0000313" key="10">
    <source>
        <dbReference type="EMBL" id="MBB4914829.1"/>
    </source>
</evidence>
<dbReference type="InterPro" id="IPR010140">
    <property type="entry name" value="Histidinol_P_phosphatase_HisJ"/>
</dbReference>
<dbReference type="GO" id="GO:0005737">
    <property type="term" value="C:cytoplasm"/>
    <property type="evidence" value="ECO:0007669"/>
    <property type="project" value="TreeGrafter"/>
</dbReference>
<dbReference type="GO" id="GO:0000105">
    <property type="term" value="P:L-histidine biosynthetic process"/>
    <property type="evidence" value="ECO:0007669"/>
    <property type="project" value="UniProtKB-UniRule"/>
</dbReference>
<evidence type="ECO:0000256" key="8">
    <source>
        <dbReference type="RuleBase" id="RU366003"/>
    </source>
</evidence>
<dbReference type="PANTHER" id="PTHR21039:SF0">
    <property type="entry name" value="HISTIDINOL-PHOSPHATASE"/>
    <property type="match status" value="1"/>
</dbReference>
<comment type="pathway">
    <text evidence="1 8">Amino-acid biosynthesis; L-histidine biosynthesis; L-histidine from 5-phospho-alpha-D-ribose 1-diphosphate: step 8/9.</text>
</comment>
<evidence type="ECO:0000256" key="2">
    <source>
        <dbReference type="ARBA" id="ARBA00009152"/>
    </source>
</evidence>
<feature type="domain" description="PHP" evidence="9">
    <location>
        <begin position="13"/>
        <end position="223"/>
    </location>
</feature>
<evidence type="ECO:0000256" key="7">
    <source>
        <dbReference type="ARBA" id="ARBA00049158"/>
    </source>
</evidence>
<dbReference type="Proteomes" id="UP000552644">
    <property type="component" value="Unassembled WGS sequence"/>
</dbReference>
<evidence type="ECO:0000256" key="1">
    <source>
        <dbReference type="ARBA" id="ARBA00004970"/>
    </source>
</evidence>
<evidence type="ECO:0000256" key="4">
    <source>
        <dbReference type="ARBA" id="ARBA00022605"/>
    </source>
</evidence>
<keyword evidence="11" id="KW-1185">Reference proteome</keyword>
<dbReference type="AlphaFoldDB" id="A0A7W7QJR3"/>
<sequence length="284" mass="31810">MSPSSEAGSLPADSHVHSEWSWDALAGSMEETCARAVEIGLPSLAFTEHADFAAWVLREGDEIPDGWQHLLDGRVLTPPELDLDGYQECLRRCRDRFPELRILSGVELSEPHRHDRRAGELLVSGEFDRVLASVHSLPTESGGVDTSALYRDRPAAAVVRGYLAEALLMIERFDDFEILAHIDYPVRYWPADAEPYDPTAFEDDYRVVLRALAGAGKALEINTRVPLHPLVVRWWRQEGGQAITFASDAHDPVSLAHGFSEAREMAEAYGFRSGKHPADLWRRR</sequence>
<reference evidence="10 11" key="1">
    <citation type="submission" date="2020-08" db="EMBL/GenBank/DDBJ databases">
        <title>Genomic Encyclopedia of Type Strains, Phase III (KMG-III): the genomes of soil and plant-associated and newly described type strains.</title>
        <authorList>
            <person name="Whitman W."/>
        </authorList>
    </citation>
    <scope>NUCLEOTIDE SEQUENCE [LARGE SCALE GENOMIC DNA]</scope>
    <source>
        <strain evidence="10 11">CECT 8840</strain>
    </source>
</reference>
<dbReference type="InterPro" id="IPR016195">
    <property type="entry name" value="Pol/histidinol_Pase-like"/>
</dbReference>
<evidence type="ECO:0000256" key="5">
    <source>
        <dbReference type="ARBA" id="ARBA00022801"/>
    </source>
</evidence>